<comment type="cofactor">
    <cofactor evidence="1">
        <name>pyridoxal 5'-phosphate</name>
        <dbReference type="ChEBI" id="CHEBI:597326"/>
    </cofactor>
</comment>
<dbReference type="EnsemblBacteria" id="BAC48593">
    <property type="protein sequence ID" value="BAC48593"/>
    <property type="gene ID" value="BAC48593"/>
</dbReference>
<keyword evidence="6" id="KW-1185">Reference proteome</keyword>
<dbReference type="InterPro" id="IPR049704">
    <property type="entry name" value="Aminotrans_3_PPA_site"/>
</dbReference>
<dbReference type="Gene3D" id="3.90.1150.10">
    <property type="entry name" value="Aspartate Aminotransferase, domain 1"/>
    <property type="match status" value="1"/>
</dbReference>
<dbReference type="InterPro" id="IPR005814">
    <property type="entry name" value="Aminotrans_3"/>
</dbReference>
<reference evidence="6" key="1">
    <citation type="journal article" date="2002" name="DNA Res.">
        <title>Complete genomic sequence of nitrogen-fixing symbiotic bacterium Bradyrhizobium japonicum USDA110.</title>
        <authorList>
            <person name="Kaneko T."/>
            <person name="Nakamura Y."/>
            <person name="Sato S."/>
            <person name="Minamisawa K."/>
            <person name="Uchiumi T."/>
            <person name="Sasamoto S."/>
            <person name="Watanabe A."/>
            <person name="Idesawa K."/>
            <person name="Iriguchi M."/>
            <person name="Kawashima K."/>
            <person name="Kohara M."/>
            <person name="Matsumoto M."/>
            <person name="Shimpo S."/>
            <person name="Tsuruoka H."/>
            <person name="Wada T."/>
            <person name="Yamada M."/>
            <person name="Tabata S."/>
        </authorList>
    </citation>
    <scope>NUCLEOTIDE SEQUENCE [LARGE SCALE GENOMIC DNA]</scope>
    <source>
        <strain evidence="6">JCM 10833 / BCRC 13528 / IAM 13628 / NBRC 14792 / USDA 110</strain>
    </source>
</reference>
<evidence type="ECO:0000256" key="4">
    <source>
        <dbReference type="RuleBase" id="RU003560"/>
    </source>
</evidence>
<dbReference type="SUPFAM" id="SSF53383">
    <property type="entry name" value="PLP-dependent transferases"/>
    <property type="match status" value="1"/>
</dbReference>
<dbReference type="HOGENOM" id="CLU_629681_0_0_5"/>
<gene>
    <name evidence="5" type="ordered locus">blr3328</name>
</gene>
<dbReference type="EMBL" id="BA000040">
    <property type="protein sequence ID" value="BAC48593.1"/>
    <property type="molecule type" value="Genomic_DNA"/>
</dbReference>
<dbReference type="PROSITE" id="PS00599">
    <property type="entry name" value="AA_TRANSFER_CLASS_2"/>
    <property type="match status" value="1"/>
</dbReference>
<sequence>MRRRWLRRRCRGVRGPAMSRLLRTGLNAGEAAPMAVVGGEGVYFHLSDGRRLIDGSNTGGGLGHRHPAMVEAIRRAADTPVVNEGWTWVGREQAADDLMATAFGGEEDWVGAVRFCISGSEANDMALSLCQALTQRSALATRERAYHGITGLSRSMTVQPQWHGGLAVHSGGSQLPAPMAPVRILPAPNGAIYGAPANNTPPSEYLADATRLLSDTAATIIDYTQGGIYYDGAYQDEVARRARQAGSYWIADEVVTGAGRAGRWFAFQGAESRPDIVTLGKSLGGGAAAVAAVVVSKDIVERLKGTSWQNYGTLRGHPISMAAVSAYLKVVSDDKILDHVQSLEKLFIRRLLAIAQKHPSVQRVAGQGLHWTVELHGPDWRTWHADTTEVPIASRVAERALEAGAVIGTSGEQTSLFLAPPLVISEHEATLLLDALDHGLDVADEEHG</sequence>
<dbReference type="KEGG" id="bja:blr3328"/>
<keyword evidence="3 4" id="KW-0663">Pyridoxal phosphate</keyword>
<dbReference type="Gene3D" id="3.40.640.10">
    <property type="entry name" value="Type I PLP-dependent aspartate aminotransferase-like (Major domain)"/>
    <property type="match status" value="1"/>
</dbReference>
<comment type="similarity">
    <text evidence="2 4">Belongs to the class-III pyridoxal-phosphate-dependent aminotransferase family.</text>
</comment>
<dbReference type="OrthoDB" id="9801834at2"/>
<evidence type="ECO:0000256" key="1">
    <source>
        <dbReference type="ARBA" id="ARBA00001933"/>
    </source>
</evidence>
<organism evidence="5 6">
    <name type="scientific">Bradyrhizobium diazoefficiens (strain JCM 10833 / BCRC 13528 / IAM 13628 / NBRC 14792 / USDA 110)</name>
    <dbReference type="NCBI Taxonomy" id="224911"/>
    <lineage>
        <taxon>Bacteria</taxon>
        <taxon>Pseudomonadati</taxon>
        <taxon>Pseudomonadota</taxon>
        <taxon>Alphaproteobacteria</taxon>
        <taxon>Hyphomicrobiales</taxon>
        <taxon>Nitrobacteraceae</taxon>
        <taxon>Bradyrhizobium</taxon>
    </lineage>
</organism>
<evidence type="ECO:0000313" key="6">
    <source>
        <dbReference type="Proteomes" id="UP000002526"/>
    </source>
</evidence>
<dbReference type="AlphaFoldDB" id="Q89Q02"/>
<evidence type="ECO:0000313" key="5">
    <source>
        <dbReference type="EMBL" id="BAC48593.1"/>
    </source>
</evidence>
<dbReference type="STRING" id="224911.AAV28_13670"/>
<dbReference type="InterPro" id="IPR015424">
    <property type="entry name" value="PyrdxlP-dep_Trfase"/>
</dbReference>
<dbReference type="PANTHER" id="PTHR43094:SF1">
    <property type="entry name" value="AMINOTRANSFERASE CLASS-III"/>
    <property type="match status" value="1"/>
</dbReference>
<dbReference type="PATRIC" id="fig|224911.5.peg.3328"/>
<dbReference type="PROSITE" id="PS00600">
    <property type="entry name" value="AA_TRANSFER_CLASS_3"/>
    <property type="match status" value="1"/>
</dbReference>
<dbReference type="InterPro" id="IPR015422">
    <property type="entry name" value="PyrdxlP-dep_Trfase_small"/>
</dbReference>
<dbReference type="eggNOG" id="COG0160">
    <property type="taxonomic scope" value="Bacteria"/>
</dbReference>
<accession>Q89Q02</accession>
<dbReference type="InParanoid" id="Q89Q02"/>
<dbReference type="CDD" id="cd00610">
    <property type="entry name" value="OAT_like"/>
    <property type="match status" value="1"/>
</dbReference>
<dbReference type="PANTHER" id="PTHR43094">
    <property type="entry name" value="AMINOTRANSFERASE"/>
    <property type="match status" value="1"/>
</dbReference>
<dbReference type="Proteomes" id="UP000002526">
    <property type="component" value="Chromosome"/>
</dbReference>
<protein>
    <submittedName>
        <fullName evidence="5">Blr3328 protein</fullName>
    </submittedName>
</protein>
<dbReference type="GO" id="GO:0008483">
    <property type="term" value="F:transaminase activity"/>
    <property type="evidence" value="ECO:0007669"/>
    <property type="project" value="InterPro"/>
</dbReference>
<dbReference type="GO" id="GO:0030170">
    <property type="term" value="F:pyridoxal phosphate binding"/>
    <property type="evidence" value="ECO:0007669"/>
    <property type="project" value="InterPro"/>
</dbReference>
<dbReference type="PhylomeDB" id="Q89Q02"/>
<dbReference type="Pfam" id="PF00202">
    <property type="entry name" value="Aminotran_3"/>
    <property type="match status" value="1"/>
</dbReference>
<name>Q89Q02_BRADU</name>
<evidence type="ECO:0000256" key="3">
    <source>
        <dbReference type="ARBA" id="ARBA00022898"/>
    </source>
</evidence>
<proteinExistence type="inferred from homology"/>
<evidence type="ECO:0000256" key="2">
    <source>
        <dbReference type="ARBA" id="ARBA00008954"/>
    </source>
</evidence>
<dbReference type="InterPro" id="IPR001917">
    <property type="entry name" value="Aminotrans_II_pyridoxalP_BS"/>
</dbReference>
<dbReference type="InterPro" id="IPR015421">
    <property type="entry name" value="PyrdxlP-dep_Trfase_major"/>
</dbReference>